<protein>
    <recommendedName>
        <fullName evidence="3">Zn(2)-C6 fungal-type domain-containing protein</fullName>
    </recommendedName>
</protein>
<keyword evidence="5" id="KW-1185">Reference proteome</keyword>
<proteinExistence type="predicted"/>
<evidence type="ECO:0000259" key="3">
    <source>
        <dbReference type="PROSITE" id="PS50048"/>
    </source>
</evidence>
<dbReference type="EMBL" id="LUKN01000359">
    <property type="protein sequence ID" value="OAR03058.1"/>
    <property type="molecule type" value="Genomic_DNA"/>
</dbReference>
<dbReference type="Proteomes" id="UP000243081">
    <property type="component" value="Unassembled WGS sequence"/>
</dbReference>
<dbReference type="PANTHER" id="PTHR37534">
    <property type="entry name" value="TRANSCRIPTIONAL ACTIVATOR PROTEIN UGA3"/>
    <property type="match status" value="1"/>
</dbReference>
<dbReference type="AlphaFoldDB" id="A0A179IKA2"/>
<dbReference type="GO" id="GO:0045944">
    <property type="term" value="P:positive regulation of transcription by RNA polymerase II"/>
    <property type="evidence" value="ECO:0007669"/>
    <property type="project" value="TreeGrafter"/>
</dbReference>
<dbReference type="OrthoDB" id="5386330at2759"/>
<dbReference type="GO" id="GO:0008270">
    <property type="term" value="F:zinc ion binding"/>
    <property type="evidence" value="ECO:0007669"/>
    <property type="project" value="InterPro"/>
</dbReference>
<dbReference type="Pfam" id="PF11951">
    <property type="entry name" value="Fungal_trans_2"/>
    <property type="match status" value="1"/>
</dbReference>
<dbReference type="OMA" id="RKRHCWE"/>
<dbReference type="InterPro" id="IPR001138">
    <property type="entry name" value="Zn2Cys6_DnaBD"/>
</dbReference>
<accession>A0A179IKA2</accession>
<dbReference type="InterPro" id="IPR021858">
    <property type="entry name" value="Fun_TF"/>
</dbReference>
<feature type="non-terminal residue" evidence="4">
    <location>
        <position position="1"/>
    </location>
</feature>
<dbReference type="InterPro" id="IPR036864">
    <property type="entry name" value="Zn2-C6_fun-type_DNA-bd_sf"/>
</dbReference>
<dbReference type="PANTHER" id="PTHR37534:SF48">
    <property type="entry name" value="FINGER DOMAIN PROTEIN, PUTATIVE-RELATED"/>
    <property type="match status" value="1"/>
</dbReference>
<keyword evidence="2" id="KW-0539">Nucleus</keyword>
<dbReference type="GO" id="GO:0005634">
    <property type="term" value="C:nucleus"/>
    <property type="evidence" value="ECO:0007669"/>
    <property type="project" value="UniProtKB-SubCell"/>
</dbReference>
<dbReference type="GO" id="GO:0000976">
    <property type="term" value="F:transcription cis-regulatory region binding"/>
    <property type="evidence" value="ECO:0007669"/>
    <property type="project" value="TreeGrafter"/>
</dbReference>
<dbReference type="PROSITE" id="PS50048">
    <property type="entry name" value="ZN2_CY6_FUNGAL_2"/>
    <property type="match status" value="1"/>
</dbReference>
<dbReference type="CDD" id="cd00067">
    <property type="entry name" value="GAL4"/>
    <property type="match status" value="1"/>
</dbReference>
<evidence type="ECO:0000256" key="1">
    <source>
        <dbReference type="ARBA" id="ARBA00004123"/>
    </source>
</evidence>
<dbReference type="GO" id="GO:0000981">
    <property type="term" value="F:DNA-binding transcription factor activity, RNA polymerase II-specific"/>
    <property type="evidence" value="ECO:0007669"/>
    <property type="project" value="InterPro"/>
</dbReference>
<dbReference type="SUPFAM" id="SSF57701">
    <property type="entry name" value="Zn2/Cys6 DNA-binding domain"/>
    <property type="match status" value="1"/>
</dbReference>
<gene>
    <name evidence="4" type="ORF">LLEC1_05046</name>
</gene>
<reference evidence="4 5" key="1">
    <citation type="submission" date="2016-03" db="EMBL/GenBank/DDBJ databases">
        <title>Fine-scale spatial genetic structure of a fungal parasite of coffee scale insects.</title>
        <authorList>
            <person name="Jackson D."/>
            <person name="Zemenick K.A."/>
            <person name="Malloure B."/>
            <person name="Quandt C.A."/>
            <person name="James T.Y."/>
        </authorList>
    </citation>
    <scope>NUCLEOTIDE SEQUENCE [LARGE SCALE GENOMIC DNA]</scope>
    <source>
        <strain evidence="4 5">UM487</strain>
    </source>
</reference>
<evidence type="ECO:0000313" key="4">
    <source>
        <dbReference type="EMBL" id="OAR03058.1"/>
    </source>
</evidence>
<evidence type="ECO:0000256" key="2">
    <source>
        <dbReference type="ARBA" id="ARBA00023242"/>
    </source>
</evidence>
<organism evidence="4 5">
    <name type="scientific">Cordyceps confragosa</name>
    <name type="common">Lecanicillium lecanii</name>
    <dbReference type="NCBI Taxonomy" id="2714763"/>
    <lineage>
        <taxon>Eukaryota</taxon>
        <taxon>Fungi</taxon>
        <taxon>Dikarya</taxon>
        <taxon>Ascomycota</taxon>
        <taxon>Pezizomycotina</taxon>
        <taxon>Sordariomycetes</taxon>
        <taxon>Hypocreomycetidae</taxon>
        <taxon>Hypocreales</taxon>
        <taxon>Cordycipitaceae</taxon>
        <taxon>Akanthomyces</taxon>
    </lineage>
</organism>
<sequence>TSIKTMESNSKQCWECRRRCLVCDFTLPACNRCREDGVDCPGHGASKPESLEWHTPGMFTSNICKGRGSCEPGRSRSFSRGMKPLLERRITTPGTLSTSTVKSMSLNLKQSPTMPDAKEMLDAVIYYNYYIYPEMLPMAELGTKCWLFPLCPSYVQRGLQRPDHVRFSLFAMTLGHRLNRTPNEDQQEALAKRYYEYRGGVIESLTESIQAQQNQPNDFILAGILTLMLTDAQNGAALNSRCHLEAISRIITLRGGIGQVARAGNLDSLLLCYMSTAVFANTTAPATDLLMTESHASDLRALTRHFDPRTFLFSACPVCLFSEIVSINHLRRQATRPGVLSAERLHDEAVALLRSINRFRPLEWSASKPACRPDWELLGAVYHSAAILYCVSSMQSLSVLAPTIALTTDVDVITVRLQAHLKLAVLSPRLNRFVFWPLMVLGVQAARGSNATRIFVAEEMSRMSFRTGTCVPSLARTVLERFWASGETHWDACFDQPYVFTTQIAVDTSRVEA</sequence>
<evidence type="ECO:0000313" key="5">
    <source>
        <dbReference type="Proteomes" id="UP000243081"/>
    </source>
</evidence>
<name>A0A179IKA2_CORDF</name>
<comment type="caution">
    <text evidence="4">The sequence shown here is derived from an EMBL/GenBank/DDBJ whole genome shotgun (WGS) entry which is preliminary data.</text>
</comment>
<feature type="domain" description="Zn(2)-C6 fungal-type" evidence="3">
    <location>
        <begin position="12"/>
        <end position="40"/>
    </location>
</feature>
<comment type="subcellular location">
    <subcellularLocation>
        <location evidence="1">Nucleus</location>
    </subcellularLocation>
</comment>